<dbReference type="InterPro" id="IPR036388">
    <property type="entry name" value="WH-like_DNA-bd_sf"/>
</dbReference>
<dbReference type="PANTHER" id="PTHR30514:SF1">
    <property type="entry name" value="HTH-TYPE TRANSCRIPTIONAL REGULATOR HEXR-RELATED"/>
    <property type="match status" value="1"/>
</dbReference>
<gene>
    <name evidence="6" type="ORF">Pa4123_16980</name>
</gene>
<keyword evidence="7" id="KW-1185">Reference proteome</keyword>
<dbReference type="EMBL" id="BSDI01000007">
    <property type="protein sequence ID" value="GLH96424.1"/>
    <property type="molecule type" value="Genomic_DNA"/>
</dbReference>
<accession>A0ABQ5QQB9</accession>
<evidence type="ECO:0000313" key="6">
    <source>
        <dbReference type="EMBL" id="GLH96424.1"/>
    </source>
</evidence>
<evidence type="ECO:0000256" key="1">
    <source>
        <dbReference type="ARBA" id="ARBA00023015"/>
    </source>
</evidence>
<keyword evidence="2" id="KW-0238">DNA-binding</keyword>
<comment type="caution">
    <text evidence="6">The sequence shown here is derived from an EMBL/GenBank/DDBJ whole genome shotgun (WGS) entry which is preliminary data.</text>
</comment>
<evidence type="ECO:0000256" key="3">
    <source>
        <dbReference type="ARBA" id="ARBA00023163"/>
    </source>
</evidence>
<feature type="domain" description="HTH rpiR-type" evidence="4">
    <location>
        <begin position="16"/>
        <end position="92"/>
    </location>
</feature>
<dbReference type="CDD" id="cd05013">
    <property type="entry name" value="SIS_RpiR"/>
    <property type="match status" value="1"/>
</dbReference>
<evidence type="ECO:0000259" key="5">
    <source>
        <dbReference type="PROSITE" id="PS51464"/>
    </source>
</evidence>
<proteinExistence type="predicted"/>
<evidence type="ECO:0000313" key="7">
    <source>
        <dbReference type="Proteomes" id="UP001144280"/>
    </source>
</evidence>
<dbReference type="InterPro" id="IPR009057">
    <property type="entry name" value="Homeodomain-like_sf"/>
</dbReference>
<evidence type="ECO:0000256" key="2">
    <source>
        <dbReference type="ARBA" id="ARBA00023125"/>
    </source>
</evidence>
<dbReference type="SUPFAM" id="SSF53697">
    <property type="entry name" value="SIS domain"/>
    <property type="match status" value="1"/>
</dbReference>
<dbReference type="InterPro" id="IPR035472">
    <property type="entry name" value="RpiR-like_SIS"/>
</dbReference>
<dbReference type="Gene3D" id="1.10.10.10">
    <property type="entry name" value="Winged helix-like DNA-binding domain superfamily/Winged helix DNA-binding domain"/>
    <property type="match status" value="1"/>
</dbReference>
<protein>
    <submittedName>
        <fullName evidence="6">RpiR family transcriptional regulator</fullName>
    </submittedName>
</protein>
<dbReference type="Proteomes" id="UP001144280">
    <property type="component" value="Unassembled WGS sequence"/>
</dbReference>
<evidence type="ECO:0000259" key="4">
    <source>
        <dbReference type="PROSITE" id="PS51071"/>
    </source>
</evidence>
<dbReference type="InterPro" id="IPR001347">
    <property type="entry name" value="SIS_dom"/>
</dbReference>
<dbReference type="Pfam" id="PF01418">
    <property type="entry name" value="HTH_6"/>
    <property type="match status" value="1"/>
</dbReference>
<dbReference type="InterPro" id="IPR047640">
    <property type="entry name" value="RpiR-like"/>
</dbReference>
<dbReference type="SUPFAM" id="SSF46689">
    <property type="entry name" value="Homeodomain-like"/>
    <property type="match status" value="1"/>
</dbReference>
<dbReference type="PROSITE" id="PS51071">
    <property type="entry name" value="HTH_RPIR"/>
    <property type="match status" value="1"/>
</dbReference>
<dbReference type="InterPro" id="IPR046348">
    <property type="entry name" value="SIS_dom_sf"/>
</dbReference>
<sequence>MTVARDNDSPQVGLRTGILTRIRAVAPTLTVAHQRVAERILADPGAVASATITELAERCETSLTTITRFCRELDLPGYAELRLALATEVGRDDGRDRGRPLIAFSPEDPMSKVVASLVASDTRSMEDTAAQLDLAAVERAVAALSRARTIDVYAVSGSAGVAMDVQLRLHSIGRPCHLWKDVHDAICSANVRDHRDVALAVSHSGATAEVVEPIRVARERGATTIVITNFPRSPLADAADILLTTAAQDAPFRVGGLAARHTQMLILDCLYIGVVQRTLDASEQAMDRAAAALSRHRLPIR</sequence>
<dbReference type="PANTHER" id="PTHR30514">
    <property type="entry name" value="GLUCOKINASE"/>
    <property type="match status" value="1"/>
</dbReference>
<keyword evidence="3" id="KW-0804">Transcription</keyword>
<dbReference type="InterPro" id="IPR000281">
    <property type="entry name" value="HTH_RpiR"/>
</dbReference>
<reference evidence="6" key="1">
    <citation type="submission" date="2022-12" db="EMBL/GenBank/DDBJ databases">
        <title>New Phytohabitans aurantiacus sp. RD004123 nov., an actinomycete isolated from soil.</title>
        <authorList>
            <person name="Triningsih D.W."/>
            <person name="Harunari E."/>
            <person name="Igarashi Y."/>
        </authorList>
    </citation>
    <scope>NUCLEOTIDE SEQUENCE</scope>
    <source>
        <strain evidence="6">RD004123</strain>
    </source>
</reference>
<dbReference type="Pfam" id="PF01380">
    <property type="entry name" value="SIS"/>
    <property type="match status" value="1"/>
</dbReference>
<dbReference type="PROSITE" id="PS51464">
    <property type="entry name" value="SIS"/>
    <property type="match status" value="1"/>
</dbReference>
<keyword evidence="1" id="KW-0805">Transcription regulation</keyword>
<feature type="domain" description="SIS" evidence="5">
    <location>
        <begin position="140"/>
        <end position="280"/>
    </location>
</feature>
<dbReference type="Gene3D" id="3.40.50.10490">
    <property type="entry name" value="Glucose-6-phosphate isomerase like protein, domain 1"/>
    <property type="match status" value="1"/>
</dbReference>
<organism evidence="6 7">
    <name type="scientific">Phytohabitans aurantiacus</name>
    <dbReference type="NCBI Taxonomy" id="3016789"/>
    <lineage>
        <taxon>Bacteria</taxon>
        <taxon>Bacillati</taxon>
        <taxon>Actinomycetota</taxon>
        <taxon>Actinomycetes</taxon>
        <taxon>Micromonosporales</taxon>
        <taxon>Micromonosporaceae</taxon>
    </lineage>
</organism>
<name>A0ABQ5QQB9_9ACTN</name>